<dbReference type="Gene3D" id="3.40.50.2300">
    <property type="match status" value="1"/>
</dbReference>
<dbReference type="PRINTS" id="PR00344">
    <property type="entry name" value="BCTRLSENSOR"/>
</dbReference>
<dbReference type="SMART" id="SM00387">
    <property type="entry name" value="HATPase_c"/>
    <property type="match status" value="1"/>
</dbReference>
<evidence type="ECO:0000259" key="4">
    <source>
        <dbReference type="PROSITE" id="PS50109"/>
    </source>
</evidence>
<feature type="modified residue" description="4-aspartylphosphate" evidence="2">
    <location>
        <position position="1079"/>
    </location>
</feature>
<feature type="compositionally biased region" description="Basic and acidic residues" evidence="3">
    <location>
        <begin position="340"/>
        <end position="349"/>
    </location>
</feature>
<dbReference type="SUPFAM" id="SSF47384">
    <property type="entry name" value="Homodimeric domain of signal transducing histidine kinase"/>
    <property type="match status" value="1"/>
</dbReference>
<dbReference type="CDD" id="cd00082">
    <property type="entry name" value="HisKA"/>
    <property type="match status" value="1"/>
</dbReference>
<evidence type="ECO:0000256" key="3">
    <source>
        <dbReference type="SAM" id="MobiDB-lite"/>
    </source>
</evidence>
<sequence length="1159" mass="127308">MTIGSDSNILRELRTEYALNTYLQLFADDAPGSQLGSTSLHDALNDLVELAIVRIGGVCGAFVVLTDGCSQKLIASGETTDLRSFNEDGWLWLFQQTIAVDTSTDEKTFSVPVLCRNSHTSALTSVSNAPHLSFYAGTPIVSKKNQHVGTFFVVDNSGRTQLSAAETKHLTTAARKCISLLDFARERGFHNRWSSVQKQLDLFVKSRAMATQAVENSPTLAKNPLPSSPITERTEIGEIAEHTFMGSDDLKVGGEESERLVRAEIERDKRIDTENVEDTRTSTAKPEDDGKSAGTSGETAYRKVFRRAAQCLQTALEADGVLFVDGLIGLHGGSQPIPEPVHELEKEVSPPEDDPSQENGSKGERTYTSTEFRKGVIPDHPAEVLSMLTNTSRPPTTPVSKDVEGLVLIDESFLQRLMLRYPHGVVWYLGHATLTRVSDEVLVAEEKQEMIERLRKSFPGAKQLIFQPLSDPTSLKRLAGCFLWRAKALPPFTDRVDLPSLNEFLHTVEAEIARVDAMAAVKQQDAFVSSVSHELRTPLHGILGALQLLDDTDMDPLQKSLVNTITSCGSTLHETLTSVLSYAQINQFERRQHKYRQRQAPDAVWALKDKRGFTAGPDRDFQGLYICTNVAMLCEETVGVLEAGQSFSKSGHSEKVIVVCDVSYSDNWSFHTEPGALRRIASNLIGNALKYTAKGSVLVKLSASQTLTNPNALSNDLDSDRTMILTVKDTGRGMSKEFLDNHLFVPFTQEDATSSQGVGLGMSIVKSLVSLLNGEIVVQSEVGKGTEMTVRIPMKLYSDESDGDEQLTVEAKHTIAALRSRNLSVVMYGFPDFVRDSLRMYLCDWYHARLIDAADDAKPDIILFDEGSEQEVDTVRRTAAAYGQHGVLLSIVMTPSKLAGRYDPIPGYSKWERVPRPLGPTKFGKALSACVTKMDELRKGGADGADKEGQESEEDDKTTKEQQHTDEGIKELPYRPGTHEPNTSEGSDSQNKAPCSTTTNTSSSASASRSALSKKPASATPTSPSSQLRVLLVDDNALNLRLLCAFLKKKGYQNLTEAENGEKAVEKFRIETFDLIFMDISMPVMDGFEATRQIRSAEAGRQKSSTAQPAVVVALTGLASEKDEEDAFDAGVDFYMTKPVRFNELSALLKRCEEGELKK</sequence>
<dbReference type="EMBL" id="ML977514">
    <property type="protein sequence ID" value="KAF2126230.1"/>
    <property type="molecule type" value="Genomic_DNA"/>
</dbReference>
<dbReference type="PANTHER" id="PTHR43719:SF72">
    <property type="entry name" value="HISTIDINE KINASE_RESPONSE REGULATOR, PUTATIVE (AFU_ORTHOLOGUE AFUA_8G06140)-RELATED"/>
    <property type="match status" value="1"/>
</dbReference>
<dbReference type="Gene3D" id="3.30.565.10">
    <property type="entry name" value="Histidine kinase-like ATPase, C-terminal domain"/>
    <property type="match status" value="1"/>
</dbReference>
<dbReference type="InterPro" id="IPR001789">
    <property type="entry name" value="Sig_transdc_resp-reg_receiver"/>
</dbReference>
<name>A0A6A6A347_9PLEO</name>
<dbReference type="Gene3D" id="1.10.287.130">
    <property type="match status" value="1"/>
</dbReference>
<dbReference type="InterPro" id="IPR036890">
    <property type="entry name" value="HATPase_C_sf"/>
</dbReference>
<dbReference type="InterPro" id="IPR011006">
    <property type="entry name" value="CheY-like_superfamily"/>
</dbReference>
<keyword evidence="1 2" id="KW-0597">Phosphoprotein</keyword>
<organism evidence="6 7">
    <name type="scientific">Dothidotthia symphoricarpi CBS 119687</name>
    <dbReference type="NCBI Taxonomy" id="1392245"/>
    <lineage>
        <taxon>Eukaryota</taxon>
        <taxon>Fungi</taxon>
        <taxon>Dikarya</taxon>
        <taxon>Ascomycota</taxon>
        <taxon>Pezizomycotina</taxon>
        <taxon>Dothideomycetes</taxon>
        <taxon>Pleosporomycetidae</taxon>
        <taxon>Pleosporales</taxon>
        <taxon>Dothidotthiaceae</taxon>
        <taxon>Dothidotthia</taxon>
    </lineage>
</organism>
<dbReference type="GeneID" id="54412183"/>
<dbReference type="SUPFAM" id="SSF55874">
    <property type="entry name" value="ATPase domain of HSP90 chaperone/DNA topoisomerase II/histidine kinase"/>
    <property type="match status" value="1"/>
</dbReference>
<feature type="compositionally biased region" description="Basic and acidic residues" evidence="3">
    <location>
        <begin position="957"/>
        <end position="973"/>
    </location>
</feature>
<dbReference type="InterPro" id="IPR050956">
    <property type="entry name" value="2C_system_His_kinase"/>
</dbReference>
<dbReference type="GO" id="GO:0000155">
    <property type="term" value="F:phosphorelay sensor kinase activity"/>
    <property type="evidence" value="ECO:0007669"/>
    <property type="project" value="InterPro"/>
</dbReference>
<evidence type="ECO:0000313" key="6">
    <source>
        <dbReference type="EMBL" id="KAF2126230.1"/>
    </source>
</evidence>
<dbReference type="CDD" id="cd17546">
    <property type="entry name" value="REC_hyHK_CKI1_RcsC-like"/>
    <property type="match status" value="1"/>
</dbReference>
<feature type="region of interest" description="Disordered" evidence="3">
    <location>
        <begin position="939"/>
        <end position="1025"/>
    </location>
</feature>
<feature type="compositionally biased region" description="Basic and acidic residues" evidence="3">
    <location>
        <begin position="361"/>
        <end position="374"/>
    </location>
</feature>
<feature type="domain" description="Histidine kinase" evidence="4">
    <location>
        <begin position="530"/>
        <end position="796"/>
    </location>
</feature>
<dbReference type="SUPFAM" id="SSF52172">
    <property type="entry name" value="CheY-like"/>
    <property type="match status" value="1"/>
</dbReference>
<evidence type="ECO:0000256" key="1">
    <source>
        <dbReference type="ARBA" id="ARBA00022553"/>
    </source>
</evidence>
<feature type="domain" description="Response regulatory" evidence="5">
    <location>
        <begin position="1029"/>
        <end position="1153"/>
    </location>
</feature>
<feature type="region of interest" description="Disordered" evidence="3">
    <location>
        <begin position="271"/>
        <end position="296"/>
    </location>
</feature>
<dbReference type="Proteomes" id="UP000799771">
    <property type="component" value="Unassembled WGS sequence"/>
</dbReference>
<feature type="compositionally biased region" description="Low complexity" evidence="3">
    <location>
        <begin position="996"/>
        <end position="1025"/>
    </location>
</feature>
<dbReference type="AlphaFoldDB" id="A0A6A6A347"/>
<gene>
    <name evidence="6" type="ORF">P153DRAFT_399682</name>
</gene>
<dbReference type="Pfam" id="PF02518">
    <property type="entry name" value="HATPase_c"/>
    <property type="match status" value="1"/>
</dbReference>
<dbReference type="SUPFAM" id="SSF55781">
    <property type="entry name" value="GAF domain-like"/>
    <property type="match status" value="1"/>
</dbReference>
<feature type="compositionally biased region" description="Basic and acidic residues" evidence="3">
    <location>
        <begin position="939"/>
        <end position="950"/>
    </location>
</feature>
<keyword evidence="7" id="KW-1185">Reference proteome</keyword>
<evidence type="ECO:0000313" key="7">
    <source>
        <dbReference type="Proteomes" id="UP000799771"/>
    </source>
</evidence>
<evidence type="ECO:0000256" key="2">
    <source>
        <dbReference type="PROSITE-ProRule" id="PRU00169"/>
    </source>
</evidence>
<dbReference type="InterPro" id="IPR003661">
    <property type="entry name" value="HisK_dim/P_dom"/>
</dbReference>
<dbReference type="Pfam" id="PF00512">
    <property type="entry name" value="HisKA"/>
    <property type="match status" value="1"/>
</dbReference>
<evidence type="ECO:0000259" key="5">
    <source>
        <dbReference type="PROSITE" id="PS50110"/>
    </source>
</evidence>
<feature type="compositionally biased region" description="Polar residues" evidence="3">
    <location>
        <begin position="980"/>
        <end position="995"/>
    </location>
</feature>
<accession>A0A6A6A347</accession>
<feature type="compositionally biased region" description="Basic and acidic residues" evidence="3">
    <location>
        <begin position="271"/>
        <end position="291"/>
    </location>
</feature>
<dbReference type="SMART" id="SM00388">
    <property type="entry name" value="HisKA"/>
    <property type="match status" value="1"/>
</dbReference>
<dbReference type="PROSITE" id="PS50109">
    <property type="entry name" value="HIS_KIN"/>
    <property type="match status" value="1"/>
</dbReference>
<dbReference type="InterPro" id="IPR004358">
    <property type="entry name" value="Sig_transdc_His_kin-like_C"/>
</dbReference>
<dbReference type="PANTHER" id="PTHR43719">
    <property type="entry name" value="TWO-COMPONENT HISTIDINE KINASE"/>
    <property type="match status" value="1"/>
</dbReference>
<dbReference type="RefSeq" id="XP_033520622.1">
    <property type="nucleotide sequence ID" value="XM_033671751.1"/>
</dbReference>
<evidence type="ECO:0008006" key="8">
    <source>
        <dbReference type="Google" id="ProtNLM"/>
    </source>
</evidence>
<protein>
    <recommendedName>
        <fullName evidence="8">Sensor histidine kinase-like protein/response regulator</fullName>
    </recommendedName>
</protein>
<dbReference type="PROSITE" id="PS50110">
    <property type="entry name" value="RESPONSE_REGULATORY"/>
    <property type="match status" value="1"/>
</dbReference>
<proteinExistence type="predicted"/>
<dbReference type="InterPro" id="IPR005467">
    <property type="entry name" value="His_kinase_dom"/>
</dbReference>
<reference evidence="6" key="1">
    <citation type="journal article" date="2020" name="Stud. Mycol.">
        <title>101 Dothideomycetes genomes: a test case for predicting lifestyles and emergence of pathogens.</title>
        <authorList>
            <person name="Haridas S."/>
            <person name="Albert R."/>
            <person name="Binder M."/>
            <person name="Bloem J."/>
            <person name="Labutti K."/>
            <person name="Salamov A."/>
            <person name="Andreopoulos B."/>
            <person name="Baker S."/>
            <person name="Barry K."/>
            <person name="Bills G."/>
            <person name="Bluhm B."/>
            <person name="Cannon C."/>
            <person name="Castanera R."/>
            <person name="Culley D."/>
            <person name="Daum C."/>
            <person name="Ezra D."/>
            <person name="Gonzalez J."/>
            <person name="Henrissat B."/>
            <person name="Kuo A."/>
            <person name="Liang C."/>
            <person name="Lipzen A."/>
            <person name="Lutzoni F."/>
            <person name="Magnuson J."/>
            <person name="Mondo S."/>
            <person name="Nolan M."/>
            <person name="Ohm R."/>
            <person name="Pangilinan J."/>
            <person name="Park H.-J."/>
            <person name="Ramirez L."/>
            <person name="Alfaro M."/>
            <person name="Sun H."/>
            <person name="Tritt A."/>
            <person name="Yoshinaga Y."/>
            <person name="Zwiers L.-H."/>
            <person name="Turgeon B."/>
            <person name="Goodwin S."/>
            <person name="Spatafora J."/>
            <person name="Crous P."/>
            <person name="Grigoriev I."/>
        </authorList>
    </citation>
    <scope>NUCLEOTIDE SEQUENCE</scope>
    <source>
        <strain evidence="6">CBS 119687</strain>
    </source>
</reference>
<dbReference type="Pfam" id="PF00072">
    <property type="entry name" value="Response_reg"/>
    <property type="match status" value="1"/>
</dbReference>
<dbReference type="InterPro" id="IPR003594">
    <property type="entry name" value="HATPase_dom"/>
</dbReference>
<dbReference type="SMART" id="SM00448">
    <property type="entry name" value="REC"/>
    <property type="match status" value="1"/>
</dbReference>
<feature type="region of interest" description="Disordered" evidence="3">
    <location>
        <begin position="333"/>
        <end position="374"/>
    </location>
</feature>
<dbReference type="InterPro" id="IPR036097">
    <property type="entry name" value="HisK_dim/P_sf"/>
</dbReference>
<dbReference type="OrthoDB" id="60033at2759"/>